<dbReference type="Pfam" id="PF22705">
    <property type="entry name" value="C2-set_3"/>
    <property type="match status" value="1"/>
</dbReference>
<feature type="compositionally biased region" description="Polar residues" evidence="7">
    <location>
        <begin position="278"/>
        <end position="288"/>
    </location>
</feature>
<dbReference type="GeneTree" id="ENSGT01050000244843"/>
<keyword evidence="5" id="KW-0325">Glycoprotein</keyword>
<dbReference type="SUPFAM" id="SSF48726">
    <property type="entry name" value="Immunoglobulin"/>
    <property type="match status" value="2"/>
</dbReference>
<keyword evidence="6" id="KW-0393">Immunoglobulin domain</keyword>
<evidence type="ECO:0000256" key="1">
    <source>
        <dbReference type="ARBA" id="ARBA00004370"/>
    </source>
</evidence>
<comment type="subcellular location">
    <subcellularLocation>
        <location evidence="1">Membrane</location>
    </subcellularLocation>
</comment>
<dbReference type="InterPro" id="IPR053896">
    <property type="entry name" value="BTN3A2-like_Ig-C"/>
</dbReference>
<keyword evidence="3" id="KW-0472">Membrane</keyword>
<dbReference type="FunFam" id="2.60.40.10:FF:000142">
    <property type="entry name" value="V-set domain-containing T-cell activation inhibitor 1"/>
    <property type="match status" value="1"/>
</dbReference>
<dbReference type="Ensembl" id="ENSSPAT00000018009.1">
    <property type="protein sequence ID" value="ENSSPAP00000017735.1"/>
    <property type="gene ID" value="ENSSPAG00000013394.1"/>
</dbReference>
<evidence type="ECO:0000256" key="4">
    <source>
        <dbReference type="ARBA" id="ARBA00023157"/>
    </source>
</evidence>
<sequence>FIRRLDCCFNLPSLLCSSVFSRCTISQVIGPSQPIVATLGDSIILPSYLKPVYDAMKVTVEWARPDLDPRFVYVSRIGQDLEHMKNPAYKGRTSMFIDELKHGNISLKLSKVKQADAGRYRCFIPETRKDTFMDLFSHSVQTLILSCAFSGALPAPVITLEGTDGKGGVVLQCESAGWYPEPELLWLDGEGKLLSAGPPETVRGPDDLYTVSSRVTQVISDRRTPGGTFQLFLGDPEAFPGQLRNIILLAGSGSAPESPPRWTCSEDLQRKPCRRHPNQMSKTPQLTPFDTKEQRLYSELPPDV</sequence>
<dbReference type="InterPro" id="IPR036179">
    <property type="entry name" value="Ig-like_dom_sf"/>
</dbReference>
<dbReference type="GO" id="GO:0050852">
    <property type="term" value="P:T cell receptor signaling pathway"/>
    <property type="evidence" value="ECO:0007669"/>
    <property type="project" value="TreeGrafter"/>
</dbReference>
<dbReference type="STRING" id="144197.ENSSPAP00000017735"/>
<dbReference type="GO" id="GO:1903037">
    <property type="term" value="P:regulation of leukocyte cell-cell adhesion"/>
    <property type="evidence" value="ECO:0007669"/>
    <property type="project" value="UniProtKB-ARBA"/>
</dbReference>
<keyword evidence="2" id="KW-0732">Signal</keyword>
<dbReference type="InterPro" id="IPR013783">
    <property type="entry name" value="Ig-like_fold"/>
</dbReference>
<evidence type="ECO:0000259" key="8">
    <source>
        <dbReference type="Pfam" id="PF22705"/>
    </source>
</evidence>
<proteinExistence type="predicted"/>
<evidence type="ECO:0000256" key="7">
    <source>
        <dbReference type="SAM" id="MobiDB-lite"/>
    </source>
</evidence>
<feature type="domain" description="Butyrophilin subfamily 3 member A2-like Ig-C" evidence="8">
    <location>
        <begin position="156"/>
        <end position="215"/>
    </location>
</feature>
<evidence type="ECO:0000256" key="3">
    <source>
        <dbReference type="ARBA" id="ARBA00023136"/>
    </source>
</evidence>
<dbReference type="AlphaFoldDB" id="A0A3B5AAH1"/>
<dbReference type="GO" id="GO:0005102">
    <property type="term" value="F:signaling receptor binding"/>
    <property type="evidence" value="ECO:0007669"/>
    <property type="project" value="TreeGrafter"/>
</dbReference>
<dbReference type="GO" id="GO:0050863">
    <property type="term" value="P:regulation of T cell activation"/>
    <property type="evidence" value="ECO:0007669"/>
    <property type="project" value="UniProtKB-ARBA"/>
</dbReference>
<evidence type="ECO:0000256" key="6">
    <source>
        <dbReference type="ARBA" id="ARBA00023319"/>
    </source>
</evidence>
<evidence type="ECO:0000313" key="9">
    <source>
        <dbReference type="Ensembl" id="ENSSPAP00000017735.1"/>
    </source>
</evidence>
<feature type="region of interest" description="Disordered" evidence="7">
    <location>
        <begin position="252"/>
        <end position="304"/>
    </location>
</feature>
<dbReference type="GO" id="GO:0001817">
    <property type="term" value="P:regulation of cytokine production"/>
    <property type="evidence" value="ECO:0007669"/>
    <property type="project" value="TreeGrafter"/>
</dbReference>
<organism evidence="9">
    <name type="scientific">Stegastes partitus</name>
    <name type="common">bicolor damselfish</name>
    <dbReference type="NCBI Taxonomy" id="144197"/>
    <lineage>
        <taxon>Eukaryota</taxon>
        <taxon>Metazoa</taxon>
        <taxon>Chordata</taxon>
        <taxon>Craniata</taxon>
        <taxon>Vertebrata</taxon>
        <taxon>Euteleostomi</taxon>
        <taxon>Actinopterygii</taxon>
        <taxon>Neopterygii</taxon>
        <taxon>Teleostei</taxon>
        <taxon>Neoteleostei</taxon>
        <taxon>Acanthomorphata</taxon>
        <taxon>Ovalentaria</taxon>
        <taxon>Pomacentridae</taxon>
        <taxon>Stegastes</taxon>
    </lineage>
</organism>
<dbReference type="Gene3D" id="2.60.40.10">
    <property type="entry name" value="Immunoglobulins"/>
    <property type="match status" value="2"/>
</dbReference>
<evidence type="ECO:0000256" key="5">
    <source>
        <dbReference type="ARBA" id="ARBA00023180"/>
    </source>
</evidence>
<reference evidence="9" key="1">
    <citation type="submission" date="2023-09" db="UniProtKB">
        <authorList>
            <consortium name="Ensembl"/>
        </authorList>
    </citation>
    <scope>IDENTIFICATION</scope>
</reference>
<dbReference type="GO" id="GO:0009897">
    <property type="term" value="C:external side of plasma membrane"/>
    <property type="evidence" value="ECO:0007669"/>
    <property type="project" value="TreeGrafter"/>
</dbReference>
<dbReference type="PANTHER" id="PTHR24100:SF151">
    <property type="entry name" value="ICOS LIGAND"/>
    <property type="match status" value="1"/>
</dbReference>
<dbReference type="PANTHER" id="PTHR24100">
    <property type="entry name" value="BUTYROPHILIN"/>
    <property type="match status" value="1"/>
</dbReference>
<name>A0A3B5AAH1_9TELE</name>
<keyword evidence="4" id="KW-1015">Disulfide bond</keyword>
<evidence type="ECO:0000256" key="2">
    <source>
        <dbReference type="ARBA" id="ARBA00022729"/>
    </source>
</evidence>
<protein>
    <recommendedName>
        <fullName evidence="8">Butyrophilin subfamily 3 member A2-like Ig-C domain-containing protein</fullName>
    </recommendedName>
</protein>
<accession>A0A3B5AAH1</accession>
<dbReference type="InterPro" id="IPR050504">
    <property type="entry name" value="IgSF_BTN/MOG"/>
</dbReference>